<evidence type="ECO:0000256" key="3">
    <source>
        <dbReference type="ARBA" id="ARBA00008105"/>
    </source>
</evidence>
<comment type="subunit">
    <text evidence="6">Component of the ribosomal small subunit (SSU) processome.</text>
</comment>
<reference evidence="9" key="1">
    <citation type="journal article" date="2018" name="Nat. Microbiol.">
        <title>Leveraging single-cell genomics to expand the fungal tree of life.</title>
        <authorList>
            <person name="Ahrendt S.R."/>
            <person name="Quandt C.A."/>
            <person name="Ciobanu D."/>
            <person name="Clum A."/>
            <person name="Salamov A."/>
            <person name="Andreopoulos B."/>
            <person name="Cheng J.F."/>
            <person name="Woyke T."/>
            <person name="Pelin A."/>
            <person name="Henrissat B."/>
            <person name="Reynolds N.K."/>
            <person name="Benny G.L."/>
            <person name="Smith M.E."/>
            <person name="James T.Y."/>
            <person name="Grigoriev I.V."/>
        </authorList>
    </citation>
    <scope>NUCLEOTIDE SEQUENCE [LARGE SCALE GENOMIC DNA]</scope>
</reference>
<evidence type="ECO:0000256" key="1">
    <source>
        <dbReference type="ARBA" id="ARBA00004099"/>
    </source>
</evidence>
<name>A0A4P9WFU3_9FUNG</name>
<feature type="region of interest" description="Disordered" evidence="7">
    <location>
        <begin position="1"/>
        <end position="24"/>
    </location>
</feature>
<dbReference type="PANTHER" id="PTHR12838:SF0">
    <property type="entry name" value="U3 SMALL NUCLEOLAR RNA-ASSOCIATED PROTEIN 11-RELATED"/>
    <property type="match status" value="1"/>
</dbReference>
<evidence type="ECO:0000256" key="5">
    <source>
        <dbReference type="ARBA" id="ARBA00023242"/>
    </source>
</evidence>
<dbReference type="EMBL" id="KZ994963">
    <property type="protein sequence ID" value="RKO91661.1"/>
    <property type="molecule type" value="Genomic_DNA"/>
</dbReference>
<keyword evidence="4 6" id="KW-0698">rRNA processing</keyword>
<keyword evidence="5 6" id="KW-0539">Nucleus</keyword>
<organism evidence="8 9">
    <name type="scientific">Blyttiomyces helicus</name>
    <dbReference type="NCBI Taxonomy" id="388810"/>
    <lineage>
        <taxon>Eukaryota</taxon>
        <taxon>Fungi</taxon>
        <taxon>Fungi incertae sedis</taxon>
        <taxon>Chytridiomycota</taxon>
        <taxon>Chytridiomycota incertae sedis</taxon>
        <taxon>Chytridiomycetes</taxon>
        <taxon>Chytridiomycetes incertae sedis</taxon>
        <taxon>Blyttiomyces</taxon>
    </lineage>
</organism>
<gene>
    <name evidence="8" type="ORF">BDK51DRAFT_36248</name>
</gene>
<dbReference type="GO" id="GO:0032040">
    <property type="term" value="C:small-subunit processome"/>
    <property type="evidence" value="ECO:0007669"/>
    <property type="project" value="UniProtKB-UniRule"/>
</dbReference>
<accession>A0A4P9WFU3</accession>
<comment type="similarity">
    <text evidence="3 6">Belongs to the UTP11 family.</text>
</comment>
<comment type="subcellular location">
    <subcellularLocation>
        <location evidence="2 6">Nucleus</location>
        <location evidence="2 6">Nucleolus</location>
    </subcellularLocation>
</comment>
<protein>
    <recommendedName>
        <fullName evidence="6">U3 small nucleolar RNA-associated protein 11</fullName>
        <shortName evidence="6">U3 snoRNA-associated protein 11</shortName>
    </recommendedName>
</protein>
<dbReference type="GO" id="GO:0006364">
    <property type="term" value="P:rRNA processing"/>
    <property type="evidence" value="ECO:0007669"/>
    <property type="project" value="UniProtKB-UniRule"/>
</dbReference>
<dbReference type="Pfam" id="PF03998">
    <property type="entry name" value="Utp11"/>
    <property type="match status" value="1"/>
</dbReference>
<proteinExistence type="inferred from homology"/>
<evidence type="ECO:0000313" key="9">
    <source>
        <dbReference type="Proteomes" id="UP000269721"/>
    </source>
</evidence>
<evidence type="ECO:0000256" key="7">
    <source>
        <dbReference type="SAM" id="MobiDB-lite"/>
    </source>
</evidence>
<dbReference type="InterPro" id="IPR007144">
    <property type="entry name" value="SSU_processome_Utp11"/>
</dbReference>
<evidence type="ECO:0000256" key="4">
    <source>
        <dbReference type="ARBA" id="ARBA00022552"/>
    </source>
</evidence>
<dbReference type="PIRSF" id="PIRSF015952">
    <property type="entry name" value="U3snoRNP11"/>
    <property type="match status" value="1"/>
</dbReference>
<evidence type="ECO:0000256" key="6">
    <source>
        <dbReference type="PIRNR" id="PIRNR015952"/>
    </source>
</evidence>
<dbReference type="AlphaFoldDB" id="A0A4P9WFU3"/>
<comment type="function">
    <text evidence="1 6">Involved in nucleolar processing of pre-18S ribosomal RNA.</text>
</comment>
<dbReference type="PANTHER" id="PTHR12838">
    <property type="entry name" value="U3 SMALL NUCLEOLAR RNA-ASSOCIATED PROTEIN 11"/>
    <property type="match status" value="1"/>
</dbReference>
<evidence type="ECO:0000313" key="8">
    <source>
        <dbReference type="EMBL" id="RKO91661.1"/>
    </source>
</evidence>
<sequence>MASLRNAAPRREHRERSQPAARRKLGLLEKHKDYVLRARDYHKKQNTLSTLKKKALDRNPDEFYFGMINSETKKGVHVFRDKEREQKFDHDFLSLLKTQDGGYVRYQRSVNAKKIDRLKANLHFLDTDLPGADEADANDDDEDAALAPPKTQHTIFVDDEESAKTFDPAKHFDTPAEILHRKYNRPRTEALKRVDTAAVDRRTIKKFAKARDKPYRELASRLERDQKLRKSQLELDLQKQLMGKGSKKKIGVDADGVPVYKWKAERKK</sequence>
<dbReference type="OrthoDB" id="29058at2759"/>
<evidence type="ECO:0000256" key="2">
    <source>
        <dbReference type="ARBA" id="ARBA00004604"/>
    </source>
</evidence>
<keyword evidence="9" id="KW-1185">Reference proteome</keyword>
<dbReference type="Proteomes" id="UP000269721">
    <property type="component" value="Unassembled WGS sequence"/>
</dbReference>